<dbReference type="GO" id="GO:0031090">
    <property type="term" value="C:organelle membrane"/>
    <property type="evidence" value="ECO:0007669"/>
    <property type="project" value="TreeGrafter"/>
</dbReference>
<dbReference type="Proteomes" id="UP000694845">
    <property type="component" value="Unplaced"/>
</dbReference>
<dbReference type="GO" id="GO:0006886">
    <property type="term" value="P:intracellular protein transport"/>
    <property type="evidence" value="ECO:0007669"/>
    <property type="project" value="TreeGrafter"/>
</dbReference>
<gene>
    <name evidence="3" type="primary">LOC110985823</name>
</gene>
<dbReference type="GO" id="GO:0017147">
    <property type="term" value="F:Wnt-protein binding"/>
    <property type="evidence" value="ECO:0007669"/>
    <property type="project" value="InterPro"/>
</dbReference>
<dbReference type="InterPro" id="IPR009551">
    <property type="entry name" value="Wntless"/>
</dbReference>
<dbReference type="OMA" id="WIVFSAK"/>
<dbReference type="AlphaFoldDB" id="A0A8B7ZB42"/>
<dbReference type="GO" id="GO:0061355">
    <property type="term" value="P:Wnt protein secretion"/>
    <property type="evidence" value="ECO:0007669"/>
    <property type="project" value="TreeGrafter"/>
</dbReference>
<dbReference type="Pfam" id="PF21883">
    <property type="entry name" value="WLS_GOLD"/>
    <property type="match status" value="1"/>
</dbReference>
<protein>
    <submittedName>
        <fullName evidence="3">Protein wntless homolog</fullName>
    </submittedName>
</protein>
<evidence type="ECO:0000313" key="3">
    <source>
        <dbReference type="RefSeq" id="XP_022102894.1"/>
    </source>
</evidence>
<accession>A0A8B7ZB42</accession>
<organism evidence="2 3">
    <name type="scientific">Acanthaster planci</name>
    <name type="common">Crown-of-thorns starfish</name>
    <dbReference type="NCBI Taxonomy" id="133434"/>
    <lineage>
        <taxon>Eukaryota</taxon>
        <taxon>Metazoa</taxon>
        <taxon>Echinodermata</taxon>
        <taxon>Eleutherozoa</taxon>
        <taxon>Asterozoa</taxon>
        <taxon>Asteroidea</taxon>
        <taxon>Valvatacea</taxon>
        <taxon>Valvatida</taxon>
        <taxon>Acanthasteridae</taxon>
        <taxon>Acanthaster</taxon>
    </lineage>
</organism>
<feature type="domain" description="Wntless GOLD" evidence="1">
    <location>
        <begin position="48"/>
        <end position="122"/>
    </location>
</feature>
<dbReference type="GeneID" id="110985823"/>
<name>A0A8B7ZB42_ACAPL</name>
<dbReference type="InterPro" id="IPR053936">
    <property type="entry name" value="WLS_GOLD"/>
</dbReference>
<sequence>MAGAVLENLSSKKLSVFCLCLLVVQIACFLVGGLIAPAPSSAHNILTTKCIDPSFNLKKWFQPRGPHACDKVRDFDEATKRGIYADWIVFSAKVPHDPNTMHRSFQYMLGVLVMDIAFSEEEGKRLGESVTKTVDS</sequence>
<evidence type="ECO:0000259" key="1">
    <source>
        <dbReference type="Pfam" id="PF21883"/>
    </source>
</evidence>
<dbReference type="KEGG" id="aplc:110985823"/>
<reference evidence="3" key="1">
    <citation type="submission" date="2025-08" db="UniProtKB">
        <authorList>
            <consortium name="RefSeq"/>
        </authorList>
    </citation>
    <scope>IDENTIFICATION</scope>
</reference>
<evidence type="ECO:0000313" key="2">
    <source>
        <dbReference type="Proteomes" id="UP000694845"/>
    </source>
</evidence>
<keyword evidence="2" id="KW-1185">Reference proteome</keyword>
<dbReference type="PANTHER" id="PTHR13449">
    <property type="entry name" value="INTEGRAL MEMBRANE PROTEIN GPR177"/>
    <property type="match status" value="1"/>
</dbReference>
<dbReference type="PANTHER" id="PTHR13449:SF2">
    <property type="entry name" value="PROTEIN WNTLESS HOMOLOG"/>
    <property type="match status" value="1"/>
</dbReference>
<dbReference type="RefSeq" id="XP_022102894.1">
    <property type="nucleotide sequence ID" value="XM_022247202.1"/>
</dbReference>
<proteinExistence type="predicted"/>
<dbReference type="OrthoDB" id="5804250at2759"/>
<dbReference type="GO" id="GO:0012505">
    <property type="term" value="C:endomembrane system"/>
    <property type="evidence" value="ECO:0007669"/>
    <property type="project" value="TreeGrafter"/>
</dbReference>
<dbReference type="GO" id="GO:0016055">
    <property type="term" value="P:Wnt signaling pathway"/>
    <property type="evidence" value="ECO:0007669"/>
    <property type="project" value="InterPro"/>
</dbReference>